<keyword evidence="3" id="KW-1185">Reference proteome</keyword>
<name>A0A133U489_9EURY</name>
<dbReference type="EMBL" id="LHXK01000062">
    <property type="protein sequence ID" value="KXA89017.1"/>
    <property type="molecule type" value="Genomic_DNA"/>
</dbReference>
<dbReference type="InterPro" id="IPR019887">
    <property type="entry name" value="Tscrpt_reg_AsnC/Lrp_C"/>
</dbReference>
<evidence type="ECO:0000259" key="1">
    <source>
        <dbReference type="Pfam" id="PF01037"/>
    </source>
</evidence>
<dbReference type="Proteomes" id="UP000070184">
    <property type="component" value="Unassembled WGS sequence"/>
</dbReference>
<dbReference type="InterPro" id="IPR011008">
    <property type="entry name" value="Dimeric_a/b-barrel"/>
</dbReference>
<dbReference type="SUPFAM" id="SSF54909">
    <property type="entry name" value="Dimeric alpha+beta barrel"/>
    <property type="match status" value="1"/>
</dbReference>
<comment type="caution">
    <text evidence="2">The sequence shown here is derived from an EMBL/GenBank/DDBJ whole genome shotgun (WGS) entry which is preliminary data.</text>
</comment>
<accession>A0A133U489</accession>
<dbReference type="AlphaFoldDB" id="A0A133U489"/>
<dbReference type="Gene3D" id="3.30.70.920">
    <property type="match status" value="1"/>
</dbReference>
<organism evidence="2 3">
    <name type="scientific">candidate division MSBL1 archaeon SCGC-AAA259B11</name>
    <dbReference type="NCBI Taxonomy" id="1698260"/>
    <lineage>
        <taxon>Archaea</taxon>
        <taxon>Methanobacteriati</taxon>
        <taxon>Methanobacteriota</taxon>
        <taxon>candidate division MSBL1</taxon>
    </lineage>
</organism>
<feature type="domain" description="Transcription regulator AsnC/Lrp ligand binding" evidence="1">
    <location>
        <begin position="2"/>
        <end position="61"/>
    </location>
</feature>
<reference evidence="2 3" key="1">
    <citation type="journal article" date="2016" name="Sci. Rep.">
        <title>Metabolic traits of an uncultured archaeal lineage -MSBL1- from brine pools of the Red Sea.</title>
        <authorList>
            <person name="Mwirichia R."/>
            <person name="Alam I."/>
            <person name="Rashid M."/>
            <person name="Vinu M."/>
            <person name="Ba-Alawi W."/>
            <person name="Anthony Kamau A."/>
            <person name="Kamanda Ngugi D."/>
            <person name="Goker M."/>
            <person name="Klenk H.P."/>
            <person name="Bajic V."/>
            <person name="Stingl U."/>
        </authorList>
    </citation>
    <scope>NUCLEOTIDE SEQUENCE [LARGE SCALE GENOMIC DNA]</scope>
    <source>
        <strain evidence="2">SCGC-AAA259B11</strain>
    </source>
</reference>
<dbReference type="Pfam" id="PF01037">
    <property type="entry name" value="AsnC_trans_reg"/>
    <property type="match status" value="1"/>
</dbReference>
<evidence type="ECO:0000313" key="2">
    <source>
        <dbReference type="EMBL" id="KXA89017.1"/>
    </source>
</evidence>
<sequence length="62" mass="7108">MRDIYDKIKSIDGVEQAEMLTGPYDIMVVARAEEMTDITKAIMEKIRKIEGVEDTVTNIFIE</sequence>
<evidence type="ECO:0000313" key="3">
    <source>
        <dbReference type="Proteomes" id="UP000070184"/>
    </source>
</evidence>
<gene>
    <name evidence="2" type="ORF">AKJ61_03750</name>
</gene>
<protein>
    <recommendedName>
        <fullName evidence="1">Transcription regulator AsnC/Lrp ligand binding domain-containing protein</fullName>
    </recommendedName>
</protein>
<proteinExistence type="predicted"/>